<keyword evidence="1" id="KW-0472">Membrane</keyword>
<dbReference type="Proteomes" id="UP000887116">
    <property type="component" value="Unassembled WGS sequence"/>
</dbReference>
<dbReference type="EMBL" id="BMAO01034466">
    <property type="protein sequence ID" value="GFQ96746.1"/>
    <property type="molecule type" value="Genomic_DNA"/>
</dbReference>
<sequence length="110" mass="11944">MRLVTVLVDKGTCAIFSTAASPRSSRQTSLVADKINSSPIVNGFLALAIWLATKYDALSAFSFIHVVAFINFFCSSCSCFFFQNTSRTCLLIQGAWHSSGKAVLKVSLCH</sequence>
<name>A0A8X6G5N4_TRICU</name>
<evidence type="ECO:0000313" key="3">
    <source>
        <dbReference type="Proteomes" id="UP000887116"/>
    </source>
</evidence>
<comment type="caution">
    <text evidence="2">The sequence shown here is derived from an EMBL/GenBank/DDBJ whole genome shotgun (WGS) entry which is preliminary data.</text>
</comment>
<accession>A0A8X6G5N4</accession>
<keyword evidence="3" id="KW-1185">Reference proteome</keyword>
<gene>
    <name evidence="2" type="ORF">TNCT_294311</name>
</gene>
<reference evidence="2" key="1">
    <citation type="submission" date="2020-07" db="EMBL/GenBank/DDBJ databases">
        <title>Multicomponent nature underlies the extraordinary mechanical properties of spider dragline silk.</title>
        <authorList>
            <person name="Kono N."/>
            <person name="Nakamura H."/>
            <person name="Mori M."/>
            <person name="Yoshida Y."/>
            <person name="Ohtoshi R."/>
            <person name="Malay A.D."/>
            <person name="Moran D.A.P."/>
            <person name="Tomita M."/>
            <person name="Numata K."/>
            <person name="Arakawa K."/>
        </authorList>
    </citation>
    <scope>NUCLEOTIDE SEQUENCE</scope>
</reference>
<protein>
    <submittedName>
        <fullName evidence="2">Uncharacterized protein</fullName>
    </submittedName>
</protein>
<dbReference type="AlphaFoldDB" id="A0A8X6G5N4"/>
<organism evidence="2 3">
    <name type="scientific">Trichonephila clavata</name>
    <name type="common">Joro spider</name>
    <name type="synonym">Nephila clavata</name>
    <dbReference type="NCBI Taxonomy" id="2740835"/>
    <lineage>
        <taxon>Eukaryota</taxon>
        <taxon>Metazoa</taxon>
        <taxon>Ecdysozoa</taxon>
        <taxon>Arthropoda</taxon>
        <taxon>Chelicerata</taxon>
        <taxon>Arachnida</taxon>
        <taxon>Araneae</taxon>
        <taxon>Araneomorphae</taxon>
        <taxon>Entelegynae</taxon>
        <taxon>Araneoidea</taxon>
        <taxon>Nephilidae</taxon>
        <taxon>Trichonephila</taxon>
    </lineage>
</organism>
<evidence type="ECO:0000313" key="2">
    <source>
        <dbReference type="EMBL" id="GFQ96746.1"/>
    </source>
</evidence>
<feature type="transmembrane region" description="Helical" evidence="1">
    <location>
        <begin position="58"/>
        <end position="82"/>
    </location>
</feature>
<keyword evidence="1" id="KW-1133">Transmembrane helix</keyword>
<evidence type="ECO:0000256" key="1">
    <source>
        <dbReference type="SAM" id="Phobius"/>
    </source>
</evidence>
<proteinExistence type="predicted"/>
<keyword evidence="1" id="KW-0812">Transmembrane</keyword>
<dbReference type="OrthoDB" id="10509562at2759"/>